<name>A0ABP8QUA9_9ACTN</name>
<dbReference type="PANTHER" id="PTHR47178:SF6">
    <property type="entry name" value="FAD-BINDING DOMAIN-CONTAINING PROTEIN"/>
    <property type="match status" value="1"/>
</dbReference>
<evidence type="ECO:0000256" key="1">
    <source>
        <dbReference type="ARBA" id="ARBA00022630"/>
    </source>
</evidence>
<evidence type="ECO:0000313" key="7">
    <source>
        <dbReference type="Proteomes" id="UP001500503"/>
    </source>
</evidence>
<dbReference type="Proteomes" id="UP001500503">
    <property type="component" value="Unassembled WGS sequence"/>
</dbReference>
<keyword evidence="7" id="KW-1185">Reference proteome</keyword>
<reference evidence="7" key="1">
    <citation type="journal article" date="2019" name="Int. J. Syst. Evol. Microbiol.">
        <title>The Global Catalogue of Microorganisms (GCM) 10K type strain sequencing project: providing services to taxonomists for standard genome sequencing and annotation.</title>
        <authorList>
            <consortium name="The Broad Institute Genomics Platform"/>
            <consortium name="The Broad Institute Genome Sequencing Center for Infectious Disease"/>
            <person name="Wu L."/>
            <person name="Ma J."/>
        </authorList>
    </citation>
    <scope>NUCLEOTIDE SEQUENCE [LARGE SCALE GENOMIC DNA]</scope>
    <source>
        <strain evidence="7">JCM 17933</strain>
    </source>
</reference>
<evidence type="ECO:0000259" key="5">
    <source>
        <dbReference type="Pfam" id="PF01494"/>
    </source>
</evidence>
<accession>A0ABP8QUA9</accession>
<dbReference type="SUPFAM" id="SSF51905">
    <property type="entry name" value="FAD/NAD(P)-binding domain"/>
    <property type="match status" value="1"/>
</dbReference>
<dbReference type="Gene3D" id="3.50.50.60">
    <property type="entry name" value="FAD/NAD(P)-binding domain"/>
    <property type="match status" value="1"/>
</dbReference>
<dbReference type="InterPro" id="IPR036188">
    <property type="entry name" value="FAD/NAD-bd_sf"/>
</dbReference>
<comment type="caution">
    <text evidence="6">The sequence shown here is derived from an EMBL/GenBank/DDBJ whole genome shotgun (WGS) entry which is preliminary data.</text>
</comment>
<evidence type="ECO:0000256" key="2">
    <source>
        <dbReference type="ARBA" id="ARBA00022827"/>
    </source>
</evidence>
<dbReference type="Pfam" id="PF01494">
    <property type="entry name" value="FAD_binding_3"/>
    <property type="match status" value="1"/>
</dbReference>
<proteinExistence type="predicted"/>
<dbReference type="PANTHER" id="PTHR47178">
    <property type="entry name" value="MONOOXYGENASE, FAD-BINDING"/>
    <property type="match status" value="1"/>
</dbReference>
<dbReference type="InterPro" id="IPR002938">
    <property type="entry name" value="FAD-bd"/>
</dbReference>
<organism evidence="6 7">
    <name type="scientific">Actinoallomurus oryzae</name>
    <dbReference type="NCBI Taxonomy" id="502180"/>
    <lineage>
        <taxon>Bacteria</taxon>
        <taxon>Bacillati</taxon>
        <taxon>Actinomycetota</taxon>
        <taxon>Actinomycetes</taxon>
        <taxon>Streptosporangiales</taxon>
        <taxon>Thermomonosporaceae</taxon>
        <taxon>Actinoallomurus</taxon>
    </lineage>
</organism>
<dbReference type="EMBL" id="BAABHF010000042">
    <property type="protein sequence ID" value="GAA4508200.1"/>
    <property type="molecule type" value="Genomic_DNA"/>
</dbReference>
<dbReference type="Pfam" id="PF13450">
    <property type="entry name" value="NAD_binding_8"/>
    <property type="match status" value="1"/>
</dbReference>
<keyword evidence="3" id="KW-0560">Oxidoreductase</keyword>
<gene>
    <name evidence="6" type="ORF">GCM10023191_067650</name>
</gene>
<feature type="domain" description="FAD-binding" evidence="5">
    <location>
        <begin position="142"/>
        <end position="360"/>
    </location>
</feature>
<sequence length="407" mass="43331">MTMDVIVVGAGIGGLCLAQGLRQAGITVDVYEKDPGITARFQGYRIGIDAGGEAALRACLPERWHDLLDGTMGDLSGARSVLDPRLNLIDEWPPAQGSAADRHVLRHLLLAGLGERLHTGKRLTGYRNRPDGTVEALFADGTTATGDLLVGADGINSAVRGLLDPELTPTDTGVRFVIGRTPLSDRFARLVPGFGTQIVDGEVNLALGLMRFRRPETASEAAAHGIALPPIADYVRWVMLLPPDHPGDAAGAQETVLSRIEGWHADVRALIARADKDNTTSLAIRVVHPVRRRPPGPVTLLGDAVHATSPSGGNGANTALRDADLLRRNLTDVVQGRRELRDAIDDYETQMTEYGAAAVRYSVAALEKFLPAGRRGPTRPEAATASISAAAVNNTGNRRPRCDETAT</sequence>
<evidence type="ECO:0000256" key="3">
    <source>
        <dbReference type="ARBA" id="ARBA00023002"/>
    </source>
</evidence>
<keyword evidence="4" id="KW-0503">Monooxygenase</keyword>
<evidence type="ECO:0000313" key="6">
    <source>
        <dbReference type="EMBL" id="GAA4508200.1"/>
    </source>
</evidence>
<protein>
    <submittedName>
        <fullName evidence="6">NAD(P)/FAD-dependent oxidoreductase</fullName>
    </submittedName>
</protein>
<evidence type="ECO:0000256" key="4">
    <source>
        <dbReference type="ARBA" id="ARBA00023033"/>
    </source>
</evidence>
<keyword evidence="1" id="KW-0285">Flavoprotein</keyword>
<dbReference type="PRINTS" id="PR00420">
    <property type="entry name" value="RNGMNOXGNASE"/>
</dbReference>
<keyword evidence="2" id="KW-0274">FAD</keyword>